<keyword evidence="6" id="KW-0408">Iron</keyword>
<dbReference type="InterPro" id="IPR036396">
    <property type="entry name" value="Cyt_P450_sf"/>
</dbReference>
<dbReference type="Proteomes" id="UP000243217">
    <property type="component" value="Unassembled WGS sequence"/>
</dbReference>
<comment type="similarity">
    <text evidence="2">Belongs to the cytochrome P450 family.</text>
</comment>
<sequence>MLARRPPVPATSGSFSARILGHLGDLDPINSFTKAGAATDEGRFSYRLLTKFRPWYNATQSKTFMVHLANRNMLVSKDPRLYKQVLGQYRNHFESSKTIRTAVGFFAPHNLVVHENEEWSRMRKVLVKSIGEQSLEKIPQYVATSVDKMTMQLQPEDGSAMTIIPEKYFPKLTFDIFHQIMYDWDPNTICNDEATSSLLKNSLVMSEILSERILLPMPLLWKLPLKRNKLAQQAFNGLMELTVKLVNDRRALCHAGNVNDANKMILDFFIAAAEEKRVSEQELYENIMGLFIAAFDTTSNTLAMLFNQLAVNERVQTKLRQELLNHFPNGASDIAKATTKQLEAVTYLQWVIDEVFRLTPTASVVNRLCVKDCVIDGYQFRAGDEFLIDGGNAARDPENFNGQSDLDIFR</sequence>
<evidence type="ECO:0000313" key="8">
    <source>
        <dbReference type="EMBL" id="OQR86244.1"/>
    </source>
</evidence>
<dbReference type="PANTHER" id="PTHR24292">
    <property type="entry name" value="CYTOCHROME P450"/>
    <property type="match status" value="1"/>
</dbReference>
<dbReference type="GO" id="GO:0016705">
    <property type="term" value="F:oxidoreductase activity, acting on paired donors, with incorporation or reduction of molecular oxygen"/>
    <property type="evidence" value="ECO:0007669"/>
    <property type="project" value="InterPro"/>
</dbReference>
<evidence type="ECO:0000313" key="9">
    <source>
        <dbReference type="Proteomes" id="UP000243217"/>
    </source>
</evidence>
<dbReference type="GO" id="GO:0004497">
    <property type="term" value="F:monooxygenase activity"/>
    <property type="evidence" value="ECO:0007669"/>
    <property type="project" value="UniProtKB-KW"/>
</dbReference>
<keyword evidence="3" id="KW-0349">Heme</keyword>
<evidence type="ECO:0000256" key="7">
    <source>
        <dbReference type="ARBA" id="ARBA00023033"/>
    </source>
</evidence>
<evidence type="ECO:0008006" key="10">
    <source>
        <dbReference type="Google" id="ProtNLM"/>
    </source>
</evidence>
<dbReference type="PANTHER" id="PTHR24292:SF54">
    <property type="entry name" value="CYP9F3-RELATED"/>
    <property type="match status" value="1"/>
</dbReference>
<dbReference type="OrthoDB" id="79759at2759"/>
<dbReference type="Pfam" id="PF00067">
    <property type="entry name" value="p450"/>
    <property type="match status" value="1"/>
</dbReference>
<accession>A0A1V9YKI8</accession>
<name>A0A1V9YKI8_9STRA</name>
<dbReference type="CDD" id="cd00302">
    <property type="entry name" value="cytochrome_P450"/>
    <property type="match status" value="1"/>
</dbReference>
<comment type="cofactor">
    <cofactor evidence="1">
        <name>heme</name>
        <dbReference type="ChEBI" id="CHEBI:30413"/>
    </cofactor>
</comment>
<dbReference type="GO" id="GO:0020037">
    <property type="term" value="F:heme binding"/>
    <property type="evidence" value="ECO:0007669"/>
    <property type="project" value="InterPro"/>
</dbReference>
<feature type="non-terminal residue" evidence="8">
    <location>
        <position position="410"/>
    </location>
</feature>
<evidence type="ECO:0000256" key="4">
    <source>
        <dbReference type="ARBA" id="ARBA00022723"/>
    </source>
</evidence>
<keyword evidence="5" id="KW-0560">Oxidoreductase</keyword>
<gene>
    <name evidence="8" type="ORF">THRCLA_10559</name>
</gene>
<dbReference type="InterPro" id="IPR050476">
    <property type="entry name" value="Insect_CytP450_Detox"/>
</dbReference>
<keyword evidence="7" id="KW-0503">Monooxygenase</keyword>
<organism evidence="8 9">
    <name type="scientific">Thraustotheca clavata</name>
    <dbReference type="NCBI Taxonomy" id="74557"/>
    <lineage>
        <taxon>Eukaryota</taxon>
        <taxon>Sar</taxon>
        <taxon>Stramenopiles</taxon>
        <taxon>Oomycota</taxon>
        <taxon>Saprolegniomycetes</taxon>
        <taxon>Saprolegniales</taxon>
        <taxon>Achlyaceae</taxon>
        <taxon>Thraustotheca</taxon>
    </lineage>
</organism>
<evidence type="ECO:0000256" key="5">
    <source>
        <dbReference type="ARBA" id="ARBA00023002"/>
    </source>
</evidence>
<dbReference type="GO" id="GO:0005506">
    <property type="term" value="F:iron ion binding"/>
    <property type="evidence" value="ECO:0007669"/>
    <property type="project" value="InterPro"/>
</dbReference>
<reference evidence="8 9" key="1">
    <citation type="journal article" date="2014" name="Genome Biol. Evol.">
        <title>The secreted proteins of Achlya hypogyna and Thraustotheca clavata identify the ancestral oomycete secretome and reveal gene acquisitions by horizontal gene transfer.</title>
        <authorList>
            <person name="Misner I."/>
            <person name="Blouin N."/>
            <person name="Leonard G."/>
            <person name="Richards T.A."/>
            <person name="Lane C.E."/>
        </authorList>
    </citation>
    <scope>NUCLEOTIDE SEQUENCE [LARGE SCALE GENOMIC DNA]</scope>
    <source>
        <strain evidence="8 9">ATCC 34112</strain>
    </source>
</reference>
<dbReference type="InterPro" id="IPR001128">
    <property type="entry name" value="Cyt_P450"/>
</dbReference>
<dbReference type="AlphaFoldDB" id="A0A1V9YKI8"/>
<evidence type="ECO:0000256" key="3">
    <source>
        <dbReference type="ARBA" id="ARBA00022617"/>
    </source>
</evidence>
<dbReference type="SUPFAM" id="SSF48264">
    <property type="entry name" value="Cytochrome P450"/>
    <property type="match status" value="1"/>
</dbReference>
<evidence type="ECO:0000256" key="6">
    <source>
        <dbReference type="ARBA" id="ARBA00023004"/>
    </source>
</evidence>
<evidence type="ECO:0000256" key="2">
    <source>
        <dbReference type="ARBA" id="ARBA00010617"/>
    </source>
</evidence>
<dbReference type="STRING" id="74557.A0A1V9YKI8"/>
<dbReference type="Gene3D" id="1.10.630.10">
    <property type="entry name" value="Cytochrome P450"/>
    <property type="match status" value="1"/>
</dbReference>
<protein>
    <recommendedName>
        <fullName evidence="10">Cytochrome P450</fullName>
    </recommendedName>
</protein>
<comment type="caution">
    <text evidence="8">The sequence shown here is derived from an EMBL/GenBank/DDBJ whole genome shotgun (WGS) entry which is preliminary data.</text>
</comment>
<evidence type="ECO:0000256" key="1">
    <source>
        <dbReference type="ARBA" id="ARBA00001971"/>
    </source>
</evidence>
<dbReference type="EMBL" id="JNBS01003549">
    <property type="protein sequence ID" value="OQR86244.1"/>
    <property type="molecule type" value="Genomic_DNA"/>
</dbReference>
<keyword evidence="4" id="KW-0479">Metal-binding</keyword>
<proteinExistence type="inferred from homology"/>
<keyword evidence="9" id="KW-1185">Reference proteome</keyword>